<evidence type="ECO:0000259" key="4">
    <source>
        <dbReference type="Pfam" id="PF07859"/>
    </source>
</evidence>
<organism evidence="5 6">
    <name type="scientific">Caenispirillum bisanense</name>
    <dbReference type="NCBI Taxonomy" id="414052"/>
    <lineage>
        <taxon>Bacteria</taxon>
        <taxon>Pseudomonadati</taxon>
        <taxon>Pseudomonadota</taxon>
        <taxon>Alphaproteobacteria</taxon>
        <taxon>Rhodospirillales</taxon>
        <taxon>Novispirillaceae</taxon>
        <taxon>Caenispirillum</taxon>
    </lineage>
</organism>
<sequence>MPDQPPLDPHARAFLDRLASGRRPSLAEQSLEEARAGFARLQRRAGAPPPVGVTAEDMDVPGGAGDRPARLYRPADPAPGRPLLVWLHGGGWVLGDLDTHDTACRWIAHGYGGPVLSVDYRRAPEHPFPAALDDAEAAFGWAGERFGATALGGDSAGGNLTAALCLRLAGRRAAVRPVHQVLVYPCLDASLQAPSHRAHGRGKFLEEADILWFLEHYALAAGVSVLDPELSPLRAARLADLPPATVVIAGHDPLADDGRRWVERLTADGVPARLVDHPGLIHGFLHMTGLIPAADAALRALGGEIAADVG</sequence>
<dbReference type="RefSeq" id="WP_097277522.1">
    <property type="nucleotide sequence ID" value="NZ_OCNJ01000001.1"/>
</dbReference>
<accession>A0A286G5M4</accession>
<dbReference type="PANTHER" id="PTHR48081">
    <property type="entry name" value="AB HYDROLASE SUPERFAMILY PROTEIN C4A8.06C"/>
    <property type="match status" value="1"/>
</dbReference>
<dbReference type="EMBL" id="OCNJ01000001">
    <property type="protein sequence ID" value="SOD90772.1"/>
    <property type="molecule type" value="Genomic_DNA"/>
</dbReference>
<dbReference type="InterPro" id="IPR013094">
    <property type="entry name" value="AB_hydrolase_3"/>
</dbReference>
<dbReference type="SUPFAM" id="SSF53474">
    <property type="entry name" value="alpha/beta-Hydrolases"/>
    <property type="match status" value="1"/>
</dbReference>
<dbReference type="InterPro" id="IPR050300">
    <property type="entry name" value="GDXG_lipolytic_enzyme"/>
</dbReference>
<evidence type="ECO:0000256" key="2">
    <source>
        <dbReference type="ARBA" id="ARBA00022801"/>
    </source>
</evidence>
<comment type="similarity">
    <text evidence="1">Belongs to the 'GDXG' lipolytic enzyme family.</text>
</comment>
<dbReference type="OrthoDB" id="9806180at2"/>
<proteinExistence type="inferred from homology"/>
<feature type="region of interest" description="Disordered" evidence="3">
    <location>
        <begin position="43"/>
        <end position="64"/>
    </location>
</feature>
<gene>
    <name evidence="5" type="ORF">SAMN05421508_101654</name>
</gene>
<dbReference type="Gene3D" id="3.40.50.1820">
    <property type="entry name" value="alpha/beta hydrolase"/>
    <property type="match status" value="1"/>
</dbReference>
<dbReference type="AlphaFoldDB" id="A0A286G5M4"/>
<evidence type="ECO:0000256" key="1">
    <source>
        <dbReference type="ARBA" id="ARBA00010515"/>
    </source>
</evidence>
<dbReference type="InterPro" id="IPR002168">
    <property type="entry name" value="Lipase_GDXG_HIS_AS"/>
</dbReference>
<protein>
    <submittedName>
        <fullName evidence="5">Acetyl esterase</fullName>
    </submittedName>
</protein>
<evidence type="ECO:0000313" key="5">
    <source>
        <dbReference type="EMBL" id="SOD90772.1"/>
    </source>
</evidence>
<dbReference type="Pfam" id="PF07859">
    <property type="entry name" value="Abhydrolase_3"/>
    <property type="match status" value="1"/>
</dbReference>
<feature type="domain" description="Alpha/beta hydrolase fold-3" evidence="4">
    <location>
        <begin position="84"/>
        <end position="285"/>
    </location>
</feature>
<evidence type="ECO:0000313" key="6">
    <source>
        <dbReference type="Proteomes" id="UP000219621"/>
    </source>
</evidence>
<dbReference type="PROSITE" id="PS01173">
    <property type="entry name" value="LIPASE_GDXG_HIS"/>
    <property type="match status" value="1"/>
</dbReference>
<keyword evidence="6" id="KW-1185">Reference proteome</keyword>
<dbReference type="Proteomes" id="UP000219621">
    <property type="component" value="Unassembled WGS sequence"/>
</dbReference>
<dbReference type="GO" id="GO:0016787">
    <property type="term" value="F:hydrolase activity"/>
    <property type="evidence" value="ECO:0007669"/>
    <property type="project" value="UniProtKB-KW"/>
</dbReference>
<dbReference type="PANTHER" id="PTHR48081:SF8">
    <property type="entry name" value="ALPHA_BETA HYDROLASE FOLD-3 DOMAIN-CONTAINING PROTEIN-RELATED"/>
    <property type="match status" value="1"/>
</dbReference>
<dbReference type="InterPro" id="IPR029058">
    <property type="entry name" value="AB_hydrolase_fold"/>
</dbReference>
<name>A0A286G5M4_9PROT</name>
<reference evidence="5 6" key="1">
    <citation type="submission" date="2017-09" db="EMBL/GenBank/DDBJ databases">
        <authorList>
            <person name="Ehlers B."/>
            <person name="Leendertz F.H."/>
        </authorList>
    </citation>
    <scope>NUCLEOTIDE SEQUENCE [LARGE SCALE GENOMIC DNA]</scope>
    <source>
        <strain evidence="5 6">USBA 140</strain>
    </source>
</reference>
<keyword evidence="2" id="KW-0378">Hydrolase</keyword>
<evidence type="ECO:0000256" key="3">
    <source>
        <dbReference type="SAM" id="MobiDB-lite"/>
    </source>
</evidence>